<evidence type="ECO:0000256" key="1">
    <source>
        <dbReference type="SAM" id="Coils"/>
    </source>
</evidence>
<feature type="compositionally biased region" description="Basic and acidic residues" evidence="2">
    <location>
        <begin position="790"/>
        <end position="800"/>
    </location>
</feature>
<keyword evidence="1" id="KW-0175">Coiled coil</keyword>
<dbReference type="AlphaFoldDB" id="W6ZY82"/>
<keyword evidence="4" id="KW-1185">Reference proteome</keyword>
<feature type="compositionally biased region" description="Basic and acidic residues" evidence="2">
    <location>
        <begin position="251"/>
        <end position="260"/>
    </location>
</feature>
<reference evidence="3 4" key="1">
    <citation type="submission" date="2013-02" db="EMBL/GenBank/DDBJ databases">
        <title>The Genome Sequence of Plasmodium inui San Antonio 1.</title>
        <authorList>
            <consortium name="The Broad Institute Genome Sequencing Platform"/>
            <consortium name="The Broad Institute Genome Sequencing Center for Infectious Disease"/>
            <person name="Neafsey D."/>
            <person name="Cheeseman I."/>
            <person name="Volkman S."/>
            <person name="Adams J."/>
            <person name="Walker B."/>
            <person name="Young S.K."/>
            <person name="Zeng Q."/>
            <person name="Gargeya S."/>
            <person name="Fitzgerald M."/>
            <person name="Haas B."/>
            <person name="Abouelleil A."/>
            <person name="Alvarado L."/>
            <person name="Arachchi H.M."/>
            <person name="Berlin A.M."/>
            <person name="Chapman S.B."/>
            <person name="Dewar J."/>
            <person name="Goldberg J."/>
            <person name="Griggs A."/>
            <person name="Gujja S."/>
            <person name="Hansen M."/>
            <person name="Howarth C."/>
            <person name="Imamovic A."/>
            <person name="Larimer J."/>
            <person name="McCowan C."/>
            <person name="Murphy C."/>
            <person name="Neiman D."/>
            <person name="Pearson M."/>
            <person name="Priest M."/>
            <person name="Roberts A."/>
            <person name="Saif S."/>
            <person name="Shea T."/>
            <person name="Sisk P."/>
            <person name="Sykes S."/>
            <person name="Wortman J."/>
            <person name="Nusbaum C."/>
            <person name="Birren B."/>
        </authorList>
    </citation>
    <scope>NUCLEOTIDE SEQUENCE [LARGE SCALE GENOMIC DNA]</scope>
    <source>
        <strain evidence="3 4">San Antonio 1</strain>
    </source>
</reference>
<proteinExistence type="predicted"/>
<accession>W6ZY82</accession>
<dbReference type="VEuPathDB" id="PlasmoDB:C922_03775"/>
<feature type="compositionally biased region" description="Polar residues" evidence="2">
    <location>
        <begin position="1089"/>
        <end position="1102"/>
    </location>
</feature>
<name>W6ZY82_9APIC</name>
<feature type="region of interest" description="Disordered" evidence="2">
    <location>
        <begin position="1158"/>
        <end position="1185"/>
    </location>
</feature>
<evidence type="ECO:0000313" key="3">
    <source>
        <dbReference type="EMBL" id="EUD65792.1"/>
    </source>
</evidence>
<dbReference type="GeneID" id="20039049"/>
<gene>
    <name evidence="3" type="ORF">C922_03775</name>
</gene>
<feature type="compositionally biased region" description="Basic and acidic residues" evidence="2">
    <location>
        <begin position="881"/>
        <end position="912"/>
    </location>
</feature>
<evidence type="ECO:0000256" key="2">
    <source>
        <dbReference type="SAM" id="MobiDB-lite"/>
    </source>
</evidence>
<feature type="coiled-coil region" evidence="1">
    <location>
        <begin position="409"/>
        <end position="454"/>
    </location>
</feature>
<feature type="region of interest" description="Disordered" evidence="2">
    <location>
        <begin position="881"/>
        <end position="917"/>
    </location>
</feature>
<evidence type="ECO:0000313" key="4">
    <source>
        <dbReference type="Proteomes" id="UP000030640"/>
    </source>
</evidence>
<feature type="region of interest" description="Disordered" evidence="2">
    <location>
        <begin position="763"/>
        <end position="805"/>
    </location>
</feature>
<dbReference type="RefSeq" id="XP_008817586.1">
    <property type="nucleotide sequence ID" value="XM_008819364.1"/>
</dbReference>
<dbReference type="EMBL" id="KI965476">
    <property type="protein sequence ID" value="EUD65792.1"/>
    <property type="molecule type" value="Genomic_DNA"/>
</dbReference>
<feature type="region of interest" description="Disordered" evidence="2">
    <location>
        <begin position="1086"/>
        <end position="1131"/>
    </location>
</feature>
<organism evidence="3 4">
    <name type="scientific">Plasmodium inui San Antonio 1</name>
    <dbReference type="NCBI Taxonomy" id="1237626"/>
    <lineage>
        <taxon>Eukaryota</taxon>
        <taxon>Sar</taxon>
        <taxon>Alveolata</taxon>
        <taxon>Apicomplexa</taxon>
        <taxon>Aconoidasida</taxon>
        <taxon>Haemosporida</taxon>
        <taxon>Plasmodiidae</taxon>
        <taxon>Plasmodium</taxon>
        <taxon>Plasmodium (Plasmodium)</taxon>
    </lineage>
</organism>
<feature type="compositionally biased region" description="Polar residues" evidence="2">
    <location>
        <begin position="767"/>
        <end position="778"/>
    </location>
</feature>
<feature type="compositionally biased region" description="Basic and acidic residues" evidence="2">
    <location>
        <begin position="1015"/>
        <end position="1026"/>
    </location>
</feature>
<protein>
    <submittedName>
        <fullName evidence="3">Uncharacterized protein</fullName>
    </submittedName>
</protein>
<feature type="compositionally biased region" description="Polar residues" evidence="2">
    <location>
        <begin position="1117"/>
        <end position="1128"/>
    </location>
</feature>
<feature type="region of interest" description="Disordered" evidence="2">
    <location>
        <begin position="960"/>
        <end position="1002"/>
    </location>
</feature>
<dbReference type="Proteomes" id="UP000030640">
    <property type="component" value="Unassembled WGS sequence"/>
</dbReference>
<feature type="region of interest" description="Disordered" evidence="2">
    <location>
        <begin position="251"/>
        <end position="274"/>
    </location>
</feature>
<dbReference type="OrthoDB" id="372204at2759"/>
<feature type="region of interest" description="Disordered" evidence="2">
    <location>
        <begin position="1014"/>
        <end position="1046"/>
    </location>
</feature>
<sequence length="1185" mass="136211">MKNDNAVVYKNNTWTIYNNKSNAPGNKKKSRVEYLTLLGKGQLFDEAANQNEGNQSEVTDMYIYTGKGVEKVSLNTASKEKKNETNKNKRFQYLKDKITNALKNQERIKQNTSENEFPGANENDPRDVFIFDKLKNEINIFSSKELKEEEHKKETDDATVDTYPLEGSSFPHTHGHTTEDITPGAHVHPQAIASVTSNHIGENFPSVTDDVGILPGHGDYRHEDEYREGEEPLYKKDEYELAIPSENRAKLDDEKKETAKEMQPAEESSTKPNGEFFIYTEKCSDFSSETDDEIYSEFEVETPKWESHPGRGNFMPRLKNQTGEVRKGASFQREKVVEKRKKEKEREYISYHQGGSQERGVYERGAFQKGWLEKGPYENSWSEDNQGEYRPYKDISRKQAKCVHRRDEFNTVQKEMHHLNVEINNVKDKMNIINNKKNGKINVLNKKINILKNKLSDSCVNNLNDDINIVNSQIDILFIKKINKMYKQIDSYVKNINDQIVKNLSTDRTLESFDSPLYSHIQRQISNIKTQVSNLHDQLNSHLYQQKSNKMFNQMNSQINNTSNQIGRHLGCQLHSQRGLSTVDSKRIIPNEQWSYQRNSKGSLAVEEHLFPPQHEKKMHKKKGILKKEEYLYRDTPFCKNTCHELYPQINFSSADEGSDADEDANYYTHVSKYHNGGAINVGEYPIERFACSYDASVTTYGTHRGKTIRGGSKGYNSSDSCGSRISKRRKRRNYNEANYYHLKLKKKLSNVFSHNVKWETDKCSEGTDNVKPQSQINEDGVHSRSAVATDEHTGLRSDEYPSGGQTLRCEKGDGLMQFHDESGKVGVVEAADVIEVAHVAEAEEPAEKKPNTEEAYHPFNDQKLMYLKKKLMKLDLFKRNQKRKNEKDGLNHSDVKTDANEQENEKEKRMAPMEVENGSDKAIELVSHTENGDTLQNGPPSTYKRSRFMFVEERQGTEVIGSSGDPYGNYNTKNHWEGQASQNDRRRESYPTGDMNNANESRDFVSMFQKLVRKKGENEQSEDKGQNGVPHFYANTGEDKEADDSFLSDKSTFLRDGDQRKVDKGEENVDMLRHFFFLKDEMKDSENVQETTRMDNTSNDQKGVGKSRNGWREPSSYPSASEATNENFRNRKDAEIANSFSIDQIYEYTVDYYHQMSESKEGGKEPNTFTNVSGVANEKNQMDC</sequence>